<dbReference type="PANTHER" id="PTHR44085">
    <property type="entry name" value="SEPIAPTERIN REDUCTASE"/>
    <property type="match status" value="1"/>
</dbReference>
<sequence>MRYYIITGSSKGLGQSLTIKLMGSDAHVFCISRKKNKKLQEAARKASASIDYFEFDLNNPEGLPALMEEIFSRIEKDRAQELCLINNAGMLSPIKAMHETGVEDIKSNITINLIAPIAIIAQFLKLTRNMKISKKVINISSGASRSPRVRWACYSSSKSGIDTITQTVSLEQSGAEHPARIISFYPGPMDTAMRKENQKAKPLFRRALELIRNALSAKKPVAHHPDFVAERLIAHLSSPGFGERLFVSLEDVA</sequence>
<dbReference type="STRING" id="909663.GCA_000512235_01822"/>
<dbReference type="PANTHER" id="PTHR44085:SF2">
    <property type="entry name" value="SEPIAPTERIN REDUCTASE"/>
    <property type="match status" value="1"/>
</dbReference>
<organism evidence="5 6">
    <name type="scientific">Syntrophorhabdus aromaticivorans</name>
    <dbReference type="NCBI Taxonomy" id="328301"/>
    <lineage>
        <taxon>Bacteria</taxon>
        <taxon>Pseudomonadati</taxon>
        <taxon>Thermodesulfobacteriota</taxon>
        <taxon>Syntrophorhabdia</taxon>
        <taxon>Syntrophorhabdales</taxon>
        <taxon>Syntrophorhabdaceae</taxon>
        <taxon>Syntrophorhabdus</taxon>
    </lineage>
</organism>
<accession>A0A351U850</accession>
<evidence type="ECO:0000256" key="4">
    <source>
        <dbReference type="ARBA" id="ARBA00023002"/>
    </source>
</evidence>
<keyword evidence="4" id="KW-0560">Oxidoreductase</keyword>
<dbReference type="EMBL" id="JAAYEE010000291">
    <property type="protein sequence ID" value="NLW36751.1"/>
    <property type="molecule type" value="Genomic_DNA"/>
</dbReference>
<dbReference type="InterPro" id="IPR036291">
    <property type="entry name" value="NAD(P)-bd_dom_sf"/>
</dbReference>
<comment type="subcellular location">
    <subcellularLocation>
        <location evidence="1">Cytoplasm</location>
    </subcellularLocation>
</comment>
<dbReference type="AlphaFoldDB" id="A0A351U850"/>
<dbReference type="Proteomes" id="UP000777265">
    <property type="component" value="Unassembled WGS sequence"/>
</dbReference>
<dbReference type="GO" id="GO:0004757">
    <property type="term" value="F:sepiapterin reductase (NADP+) activity"/>
    <property type="evidence" value="ECO:0007669"/>
    <property type="project" value="TreeGrafter"/>
</dbReference>
<dbReference type="InterPro" id="IPR051721">
    <property type="entry name" value="Biopterin_syn/organic_redct"/>
</dbReference>
<evidence type="ECO:0000256" key="3">
    <source>
        <dbReference type="ARBA" id="ARBA00022857"/>
    </source>
</evidence>
<reference evidence="5" key="1">
    <citation type="journal article" date="2020" name="Biotechnol. Biofuels">
        <title>New insights from the biogas microbiome by comprehensive genome-resolved metagenomics of nearly 1600 species originating from multiple anaerobic digesters.</title>
        <authorList>
            <person name="Campanaro S."/>
            <person name="Treu L."/>
            <person name="Rodriguez-R L.M."/>
            <person name="Kovalovszki A."/>
            <person name="Ziels R.M."/>
            <person name="Maus I."/>
            <person name="Zhu X."/>
            <person name="Kougias P.G."/>
            <person name="Basile A."/>
            <person name="Luo G."/>
            <person name="Schluter A."/>
            <person name="Konstantinidis K.T."/>
            <person name="Angelidaki I."/>
        </authorList>
    </citation>
    <scope>NUCLEOTIDE SEQUENCE</scope>
    <source>
        <strain evidence="5">AS06rmzACSIP_7</strain>
    </source>
</reference>
<dbReference type="PRINTS" id="PR00081">
    <property type="entry name" value="GDHRDH"/>
</dbReference>
<keyword evidence="3" id="KW-0521">NADP</keyword>
<dbReference type="PROSITE" id="PS00061">
    <property type="entry name" value="ADH_SHORT"/>
    <property type="match status" value="1"/>
</dbReference>
<gene>
    <name evidence="5" type="ORF">GXY80_14940</name>
</gene>
<name>A0A351U850_9BACT</name>
<dbReference type="GO" id="GO:0005737">
    <property type="term" value="C:cytoplasm"/>
    <property type="evidence" value="ECO:0007669"/>
    <property type="project" value="UniProtKB-SubCell"/>
</dbReference>
<reference evidence="5" key="2">
    <citation type="submission" date="2020-01" db="EMBL/GenBank/DDBJ databases">
        <authorList>
            <person name="Campanaro S."/>
        </authorList>
    </citation>
    <scope>NUCLEOTIDE SEQUENCE</scope>
    <source>
        <strain evidence="5">AS06rmzACSIP_7</strain>
    </source>
</reference>
<evidence type="ECO:0000256" key="2">
    <source>
        <dbReference type="ARBA" id="ARBA00022490"/>
    </source>
</evidence>
<dbReference type="SUPFAM" id="SSF51735">
    <property type="entry name" value="NAD(P)-binding Rossmann-fold domains"/>
    <property type="match status" value="1"/>
</dbReference>
<keyword evidence="2" id="KW-0963">Cytoplasm</keyword>
<evidence type="ECO:0000313" key="5">
    <source>
        <dbReference type="EMBL" id="NLW36751.1"/>
    </source>
</evidence>
<dbReference type="Pfam" id="PF00106">
    <property type="entry name" value="adh_short"/>
    <property type="match status" value="1"/>
</dbReference>
<proteinExistence type="predicted"/>
<protein>
    <submittedName>
        <fullName evidence="5">SDR family NAD(P)-dependent oxidoreductase</fullName>
    </submittedName>
</protein>
<comment type="caution">
    <text evidence="5">The sequence shown here is derived from an EMBL/GenBank/DDBJ whole genome shotgun (WGS) entry which is preliminary data.</text>
</comment>
<dbReference type="InterPro" id="IPR020904">
    <property type="entry name" value="Sc_DH/Rdtase_CS"/>
</dbReference>
<evidence type="ECO:0000256" key="1">
    <source>
        <dbReference type="ARBA" id="ARBA00004496"/>
    </source>
</evidence>
<dbReference type="Gene3D" id="3.40.50.720">
    <property type="entry name" value="NAD(P)-binding Rossmann-like Domain"/>
    <property type="match status" value="1"/>
</dbReference>
<evidence type="ECO:0000313" key="6">
    <source>
        <dbReference type="Proteomes" id="UP000777265"/>
    </source>
</evidence>
<dbReference type="GO" id="GO:0006729">
    <property type="term" value="P:tetrahydrobiopterin biosynthetic process"/>
    <property type="evidence" value="ECO:0007669"/>
    <property type="project" value="TreeGrafter"/>
</dbReference>
<dbReference type="InterPro" id="IPR002347">
    <property type="entry name" value="SDR_fam"/>
</dbReference>